<organism evidence="2 3">
    <name type="scientific">Gasterosteus aculeatus aculeatus</name>
    <name type="common">three-spined stickleback</name>
    <dbReference type="NCBI Taxonomy" id="481459"/>
    <lineage>
        <taxon>Eukaryota</taxon>
        <taxon>Metazoa</taxon>
        <taxon>Chordata</taxon>
        <taxon>Craniata</taxon>
        <taxon>Vertebrata</taxon>
        <taxon>Euteleostomi</taxon>
        <taxon>Actinopterygii</taxon>
        <taxon>Neopterygii</taxon>
        <taxon>Teleostei</taxon>
        <taxon>Neoteleostei</taxon>
        <taxon>Acanthomorphata</taxon>
        <taxon>Eupercaria</taxon>
        <taxon>Perciformes</taxon>
        <taxon>Cottioidei</taxon>
        <taxon>Gasterosteales</taxon>
        <taxon>Gasterosteidae</taxon>
        <taxon>Gasterosteus</taxon>
    </lineage>
</organism>
<dbReference type="Gene3D" id="3.30.70.270">
    <property type="match status" value="1"/>
</dbReference>
<dbReference type="PANTHER" id="PTHR34072:SF42">
    <property type="entry name" value="INTEGRASE CATALYTIC DOMAIN-CONTAINING PROTEIN"/>
    <property type="match status" value="1"/>
</dbReference>
<dbReference type="CDD" id="cd09274">
    <property type="entry name" value="RNase_HI_RT_Ty3"/>
    <property type="match status" value="1"/>
</dbReference>
<proteinExistence type="predicted"/>
<evidence type="ECO:0000313" key="2">
    <source>
        <dbReference type="Ensembl" id="ENSGACP00000048476.1"/>
    </source>
</evidence>
<dbReference type="InterPro" id="IPR041577">
    <property type="entry name" value="RT_RNaseH_2"/>
</dbReference>
<name>A0AAQ4QB63_GASAC</name>
<dbReference type="FunFam" id="3.30.70.270:FF:000020">
    <property type="entry name" value="Transposon Tf2-6 polyprotein-like Protein"/>
    <property type="match status" value="1"/>
</dbReference>
<reference evidence="2" key="2">
    <citation type="submission" date="2025-08" db="UniProtKB">
        <authorList>
            <consortium name="Ensembl"/>
        </authorList>
    </citation>
    <scope>IDENTIFICATION</scope>
</reference>
<dbReference type="SUPFAM" id="SSF56672">
    <property type="entry name" value="DNA/RNA polymerases"/>
    <property type="match status" value="1"/>
</dbReference>
<dbReference type="AlphaFoldDB" id="A0AAQ4QB63"/>
<evidence type="ECO:0000259" key="1">
    <source>
        <dbReference type="Pfam" id="PF17919"/>
    </source>
</evidence>
<protein>
    <recommendedName>
        <fullName evidence="1">Reverse transcriptase/retrotransposon-derived protein RNase H-like domain-containing protein</fullName>
    </recommendedName>
</protein>
<dbReference type="PANTHER" id="PTHR34072">
    <property type="entry name" value="ENZYMATIC POLYPROTEIN-RELATED"/>
    <property type="match status" value="1"/>
</dbReference>
<dbReference type="Proteomes" id="UP000007635">
    <property type="component" value="Chromosome X"/>
</dbReference>
<dbReference type="InterPro" id="IPR043502">
    <property type="entry name" value="DNA/RNA_pol_sf"/>
</dbReference>
<dbReference type="GeneTree" id="ENSGT00970000195940"/>
<keyword evidence="3" id="KW-1185">Reference proteome</keyword>
<reference evidence="2 3" key="1">
    <citation type="journal article" date="2021" name="G3 (Bethesda)">
        <title>Improved contiguity of the threespine stickleback genome using long-read sequencing.</title>
        <authorList>
            <person name="Nath S."/>
            <person name="Shaw D.E."/>
            <person name="White M.A."/>
        </authorList>
    </citation>
    <scope>NUCLEOTIDE SEQUENCE [LARGE SCALE GENOMIC DNA]</scope>
    <source>
        <strain evidence="2 3">Lake Benthic</strain>
    </source>
</reference>
<dbReference type="Pfam" id="PF17919">
    <property type="entry name" value="RT_RNaseH_2"/>
    <property type="match status" value="1"/>
</dbReference>
<dbReference type="Ensembl" id="ENSGACT00000032427.1">
    <property type="protein sequence ID" value="ENSGACP00000048476.1"/>
    <property type="gene ID" value="ENSGACG00000023346.1"/>
</dbReference>
<sequence>MDPAKVSAVVEWPTPDSRKKVQQFLGFANFYRRFIRGFSATAAPLHALTSPQVAFHWSAEADAAFQELKRRFTTAPILTLPDPARQFVVEVDASNNGIGAILSQRAESDNKLHPCAFLSRRLTAAERNYDVGDRELLAVKAALEEWRHWLEGAQHPFLVWTDHKNLQPGSRNTKPDALSRLFSPEPVAREPEPILPLHCVVGAVTWPIETKVKQANGPLPFLMCHQSDCLP</sequence>
<reference evidence="2" key="3">
    <citation type="submission" date="2025-09" db="UniProtKB">
        <authorList>
            <consortium name="Ensembl"/>
        </authorList>
    </citation>
    <scope>IDENTIFICATION</scope>
</reference>
<dbReference type="InterPro" id="IPR043128">
    <property type="entry name" value="Rev_trsase/Diguanyl_cyclase"/>
</dbReference>
<dbReference type="FunFam" id="3.10.20.370:FF:000003">
    <property type="entry name" value="Transposon Tf2-6 polyprotein"/>
    <property type="match status" value="1"/>
</dbReference>
<accession>A0AAQ4QB63</accession>
<feature type="domain" description="Reverse transcriptase/retrotransposon-derived protein RNase H-like" evidence="1">
    <location>
        <begin position="57"/>
        <end position="156"/>
    </location>
</feature>
<evidence type="ECO:0000313" key="3">
    <source>
        <dbReference type="Proteomes" id="UP000007635"/>
    </source>
</evidence>